<dbReference type="AlphaFoldDB" id="A0A099KT87"/>
<reference evidence="1 2" key="1">
    <citation type="submission" date="2014-08" db="EMBL/GenBank/DDBJ databases">
        <title>Genomic and Phenotypic Diversity of Colwellia psychrerythraea strains from Disparate Marine Basins.</title>
        <authorList>
            <person name="Techtmann S.M."/>
            <person name="Stelling S.C."/>
            <person name="Utturkar S.M."/>
            <person name="Alshibli N."/>
            <person name="Harris A."/>
            <person name="Brown S.D."/>
            <person name="Hazen T.C."/>
        </authorList>
    </citation>
    <scope>NUCLEOTIDE SEQUENCE [LARGE SCALE GENOMIC DNA]</scope>
    <source>
        <strain evidence="1 2">ND2E</strain>
    </source>
</reference>
<gene>
    <name evidence="1" type="ORF">ND2E_2234</name>
</gene>
<sequence length="51" mass="6033">MANSYRLMSAKRTEKPLAVVIYMLFLMLLDSRNVVEVLGSRISYNLEYNYR</sequence>
<dbReference type="EMBL" id="JQED01000008">
    <property type="protein sequence ID" value="KGJ93741.1"/>
    <property type="molecule type" value="Genomic_DNA"/>
</dbReference>
<accession>A0A099KT87</accession>
<protein>
    <submittedName>
        <fullName evidence="1">Uncharacterized protein</fullName>
    </submittedName>
</protein>
<evidence type="ECO:0000313" key="2">
    <source>
        <dbReference type="Proteomes" id="UP000029843"/>
    </source>
</evidence>
<comment type="caution">
    <text evidence="1">The sequence shown here is derived from an EMBL/GenBank/DDBJ whole genome shotgun (WGS) entry which is preliminary data.</text>
</comment>
<evidence type="ECO:0000313" key="1">
    <source>
        <dbReference type="EMBL" id="KGJ93741.1"/>
    </source>
</evidence>
<proteinExistence type="predicted"/>
<organism evidence="1 2">
    <name type="scientific">Colwellia psychrerythraea</name>
    <name type="common">Vibrio psychroerythus</name>
    <dbReference type="NCBI Taxonomy" id="28229"/>
    <lineage>
        <taxon>Bacteria</taxon>
        <taxon>Pseudomonadati</taxon>
        <taxon>Pseudomonadota</taxon>
        <taxon>Gammaproteobacteria</taxon>
        <taxon>Alteromonadales</taxon>
        <taxon>Colwelliaceae</taxon>
        <taxon>Colwellia</taxon>
    </lineage>
</organism>
<name>A0A099KT87_COLPS</name>
<dbReference type="Proteomes" id="UP000029843">
    <property type="component" value="Unassembled WGS sequence"/>
</dbReference>